<dbReference type="Gene3D" id="3.40.50.1820">
    <property type="entry name" value="alpha/beta hydrolase"/>
    <property type="match status" value="1"/>
</dbReference>
<dbReference type="OrthoDB" id="446723at2759"/>
<organism evidence="3 4">
    <name type="scientific">Xylona heveae (strain CBS 132557 / TC161)</name>
    <dbReference type="NCBI Taxonomy" id="1328760"/>
    <lineage>
        <taxon>Eukaryota</taxon>
        <taxon>Fungi</taxon>
        <taxon>Dikarya</taxon>
        <taxon>Ascomycota</taxon>
        <taxon>Pezizomycotina</taxon>
        <taxon>Xylonomycetes</taxon>
        <taxon>Xylonales</taxon>
        <taxon>Xylonaceae</taxon>
        <taxon>Xylona</taxon>
    </lineage>
</organism>
<keyword evidence="1" id="KW-1133">Transmembrane helix</keyword>
<keyword evidence="1" id="KW-0812">Transmembrane</keyword>
<dbReference type="InParanoid" id="A0A165JH46"/>
<keyword evidence="3" id="KW-0378">Hydrolase</keyword>
<dbReference type="SUPFAM" id="SSF53474">
    <property type="entry name" value="alpha/beta-Hydrolases"/>
    <property type="match status" value="1"/>
</dbReference>
<dbReference type="GeneID" id="28896640"/>
<name>A0A165JH46_XYLHT</name>
<dbReference type="AlphaFoldDB" id="A0A165JH46"/>
<feature type="domain" description="AB hydrolase-1" evidence="2">
    <location>
        <begin position="128"/>
        <end position="290"/>
    </location>
</feature>
<keyword evidence="4" id="KW-1185">Reference proteome</keyword>
<evidence type="ECO:0000259" key="2">
    <source>
        <dbReference type="Pfam" id="PF12697"/>
    </source>
</evidence>
<feature type="transmembrane region" description="Helical" evidence="1">
    <location>
        <begin position="12"/>
        <end position="33"/>
    </location>
</feature>
<dbReference type="GO" id="GO:0016787">
    <property type="term" value="F:hydrolase activity"/>
    <property type="evidence" value="ECO:0007669"/>
    <property type="project" value="UniProtKB-KW"/>
</dbReference>
<reference evidence="3 4" key="1">
    <citation type="journal article" date="2016" name="Fungal Biol.">
        <title>The genome of Xylona heveae provides a window into fungal endophytism.</title>
        <authorList>
            <person name="Gazis R."/>
            <person name="Kuo A."/>
            <person name="Riley R."/>
            <person name="LaButti K."/>
            <person name="Lipzen A."/>
            <person name="Lin J."/>
            <person name="Amirebrahimi M."/>
            <person name="Hesse C.N."/>
            <person name="Spatafora J.W."/>
            <person name="Henrissat B."/>
            <person name="Hainaut M."/>
            <person name="Grigoriev I.V."/>
            <person name="Hibbett D.S."/>
        </authorList>
    </citation>
    <scope>NUCLEOTIDE SEQUENCE [LARGE SCALE GENOMIC DNA]</scope>
    <source>
        <strain evidence="3 4">TC161</strain>
    </source>
</reference>
<dbReference type="Proteomes" id="UP000076632">
    <property type="component" value="Unassembled WGS sequence"/>
</dbReference>
<dbReference type="PANTHER" id="PTHR12277">
    <property type="entry name" value="ALPHA/BETA HYDROLASE DOMAIN-CONTAINING PROTEIN"/>
    <property type="match status" value="1"/>
</dbReference>
<accession>A0A165JH46</accession>
<dbReference type="RefSeq" id="XP_018191787.1">
    <property type="nucleotide sequence ID" value="XM_018331503.1"/>
</dbReference>
<evidence type="ECO:0000313" key="3">
    <source>
        <dbReference type="EMBL" id="KZF26232.1"/>
    </source>
</evidence>
<dbReference type="EMBL" id="KV407454">
    <property type="protein sequence ID" value="KZF26232.1"/>
    <property type="molecule type" value="Genomic_DNA"/>
</dbReference>
<sequence>MALAPFFKKSYYILAGAGAFYVFLLLVLSNEFLQRHALYAHKLKKGGWNYVNHPEKNGFAKNQVTPFFIPTSDGESLYAWHVLPLGTYAEHEAALLEQPEGPIENITSSLPFDLLSKDPESRLVINFHGNAGHVAQGWRPSTYHSLTGGSTPKTHVLAFDYRGFGQSSGVPSEAGLIRDGISVVTWAMTVAEIPPERIVILGQSLGTAVSTAVAEHFATQTSPQVSFAGVVLVAGFSDLATLMRTYSYGGIIPMLSPLRPYPRLQKFFIDKLVDTWRTSSRLANLVAKSNRLRLHLVHAKDDMHIPWIQSQMLFATAANAMVEADARGAEEEAYGVPGEEVVKKTVTTDLGNGGYIDRLEVGEKSVRVTILRRGGKFISHYVLFYIHIIPFIFFILIFFYSPLPSPTSLSFHFLFHSPMEHGSSISHSEPNEY</sequence>
<dbReference type="InterPro" id="IPR000073">
    <property type="entry name" value="AB_hydrolase_1"/>
</dbReference>
<evidence type="ECO:0000256" key="1">
    <source>
        <dbReference type="SAM" id="Phobius"/>
    </source>
</evidence>
<gene>
    <name evidence="3" type="ORF">L228DRAFT_242670</name>
</gene>
<proteinExistence type="predicted"/>
<dbReference type="Pfam" id="PF12697">
    <property type="entry name" value="Abhydrolase_6"/>
    <property type="match status" value="1"/>
</dbReference>
<protein>
    <submittedName>
        <fullName evidence="3">Alpha/beta-hydrolase</fullName>
    </submittedName>
</protein>
<dbReference type="OMA" id="YELHNCL"/>
<evidence type="ECO:0000313" key="4">
    <source>
        <dbReference type="Proteomes" id="UP000076632"/>
    </source>
</evidence>
<dbReference type="STRING" id="1328760.A0A165JH46"/>
<dbReference type="PANTHER" id="PTHR12277:SF81">
    <property type="entry name" value="PROTEIN ABHD13"/>
    <property type="match status" value="1"/>
</dbReference>
<feature type="transmembrane region" description="Helical" evidence="1">
    <location>
        <begin position="382"/>
        <end position="401"/>
    </location>
</feature>
<dbReference type="InterPro" id="IPR029058">
    <property type="entry name" value="AB_hydrolase_fold"/>
</dbReference>
<keyword evidence="1" id="KW-0472">Membrane</keyword>